<name>A0A9N9GSC7_9GLOM</name>
<dbReference type="Gene3D" id="3.40.30.10">
    <property type="entry name" value="Glutaredoxin"/>
    <property type="match status" value="1"/>
</dbReference>
<dbReference type="InterPro" id="IPR004879">
    <property type="entry name" value="Ssp411-like_TRX"/>
</dbReference>
<dbReference type="EMBL" id="CAJVPI010001909">
    <property type="protein sequence ID" value="CAG8630370.1"/>
    <property type="molecule type" value="Genomic_DNA"/>
</dbReference>
<evidence type="ECO:0000313" key="2">
    <source>
        <dbReference type="EMBL" id="CAG8630370.1"/>
    </source>
</evidence>
<accession>A0A9N9GSC7</accession>
<dbReference type="Gene3D" id="1.50.10.10">
    <property type="match status" value="1"/>
</dbReference>
<dbReference type="InterPro" id="IPR008928">
    <property type="entry name" value="6-hairpin_glycosidase_sf"/>
</dbReference>
<feature type="domain" description="Spermatogenesis-associated protein 20-like TRX" evidence="1">
    <location>
        <begin position="11"/>
        <end position="159"/>
    </location>
</feature>
<dbReference type="CDD" id="cd02955">
    <property type="entry name" value="SSP411"/>
    <property type="match status" value="1"/>
</dbReference>
<dbReference type="SUPFAM" id="SSF48208">
    <property type="entry name" value="Six-hairpin glycosidases"/>
    <property type="match status" value="1"/>
</dbReference>
<organism evidence="2 3">
    <name type="scientific">Paraglomus brasilianum</name>
    <dbReference type="NCBI Taxonomy" id="144538"/>
    <lineage>
        <taxon>Eukaryota</taxon>
        <taxon>Fungi</taxon>
        <taxon>Fungi incertae sedis</taxon>
        <taxon>Mucoromycota</taxon>
        <taxon>Glomeromycotina</taxon>
        <taxon>Glomeromycetes</taxon>
        <taxon>Paraglomerales</taxon>
        <taxon>Paraglomeraceae</taxon>
        <taxon>Paraglomus</taxon>
    </lineage>
</organism>
<dbReference type="PIRSF" id="PIRSF006402">
    <property type="entry name" value="UCP006402_thioredoxin"/>
    <property type="match status" value="1"/>
</dbReference>
<dbReference type="GO" id="GO:0003824">
    <property type="term" value="F:catalytic activity"/>
    <property type="evidence" value="ECO:0007669"/>
    <property type="project" value="UniProtKB-ARBA"/>
</dbReference>
<reference evidence="2" key="1">
    <citation type="submission" date="2021-06" db="EMBL/GenBank/DDBJ databases">
        <authorList>
            <person name="Kallberg Y."/>
            <person name="Tangrot J."/>
            <person name="Rosling A."/>
        </authorList>
    </citation>
    <scope>NUCLEOTIDE SEQUENCE</scope>
    <source>
        <strain evidence="2">BR232B</strain>
    </source>
</reference>
<dbReference type="PANTHER" id="PTHR42899:SF1">
    <property type="entry name" value="SPERMATOGENESIS-ASSOCIATED PROTEIN 20"/>
    <property type="match status" value="1"/>
</dbReference>
<dbReference type="PANTHER" id="PTHR42899">
    <property type="entry name" value="SPERMATOGENESIS-ASSOCIATED PROTEIN 20"/>
    <property type="match status" value="1"/>
</dbReference>
<dbReference type="InterPro" id="IPR024705">
    <property type="entry name" value="Ssp411"/>
</dbReference>
<dbReference type="Proteomes" id="UP000789739">
    <property type="component" value="Unassembled WGS sequence"/>
</dbReference>
<comment type="caution">
    <text evidence="2">The sequence shown here is derived from an EMBL/GenBank/DDBJ whole genome shotgun (WGS) entry which is preliminary data.</text>
</comment>
<dbReference type="InterPro" id="IPR012341">
    <property type="entry name" value="6hp_glycosidase-like_sf"/>
</dbReference>
<dbReference type="OrthoDB" id="1923667at2759"/>
<dbReference type="GO" id="GO:0005975">
    <property type="term" value="P:carbohydrate metabolic process"/>
    <property type="evidence" value="ECO:0007669"/>
    <property type="project" value="InterPro"/>
</dbReference>
<dbReference type="InterPro" id="IPR036249">
    <property type="entry name" value="Thioredoxin-like_sf"/>
</dbReference>
<dbReference type="Pfam" id="PF03190">
    <property type="entry name" value="Thioredox_DsbH"/>
    <property type="match status" value="1"/>
</dbReference>
<protein>
    <submittedName>
        <fullName evidence="2">5784_t:CDS:1</fullName>
    </submittedName>
</protein>
<gene>
    <name evidence="2" type="ORF">PBRASI_LOCUS9216</name>
</gene>
<dbReference type="AlphaFoldDB" id="A0A9N9GSC7"/>
<proteinExistence type="predicted"/>
<dbReference type="SUPFAM" id="SSF52833">
    <property type="entry name" value="Thioredoxin-like"/>
    <property type="match status" value="1"/>
</dbReference>
<keyword evidence="3" id="KW-1185">Reference proteome</keyword>
<evidence type="ECO:0000259" key="1">
    <source>
        <dbReference type="Pfam" id="PF03190"/>
    </source>
</evidence>
<sequence>MAADGSSKYSNRLKDEKSPYLLQHADNPVDWYPWGEEAFEKAKRDNMPIFLSAHESFENEKIAKTMNENFVNIKVDREVHPDVDQMYMTFVQATAGSGGWPMSVFLTPELYPIFGGTYFPPEDKDERPGFHSLLRRIAQLWREQPSALRRSGENVISQLRDSISTMESGSTSSLNMQAAHKCYEYFAQTFDTVEGGFGGAPKFPTPVQFHFLLRYAYYVQQSLTRVQTSYDDMTVSEIRNRGEQLGVDFKGCIEKSEFVDKLESIVQKKREDANKAIDMVKFTLKKIARGGIHDRYWHVPHFEKMLYDQAQLLMSYSDAYLITKEDYFADIARDIVKYVERDLRDAENGGFYSAEDADSYSHDGAPHKLEGAFAVWEESEIYNILGREHAQVFRYYFGVEPSGNVDPASDIQGELTDKNVLIEKHTVEETAENFNLTPEEVNKILSIYKEKLFKYRVENRPKPHRDDKVLTAWNGLMISGLSRAYDAIRDKRYLDLAESAVAFLQENMYDKERKVLLRSYREGPGSVNGFADDYSFLIQGLLDLYESTFNEDYLSWAVELQDKQDELFYDNEGKGGYFNVPSGEKNVLLRMKNEHDGAEPSPNSVTVSNLIRLANLVMNSDYNEKAENTLRSFTKLLEKYPYSIPTMVAALMMNLKGTKQMVLVGPLQDASIKQFDQKVKSHFIPNRVIMHATPESELLSTRNDVVGSILQSAAKNEPAPAIHICENFTCGMPITSVDGLAKKLEQ</sequence>
<dbReference type="Gene3D" id="1.50.10.20">
    <property type="match status" value="1"/>
</dbReference>
<evidence type="ECO:0000313" key="3">
    <source>
        <dbReference type="Proteomes" id="UP000789739"/>
    </source>
</evidence>